<organism evidence="1 2">
    <name type="scientific">Cupriavidus necator (strain ATCC 17699 / DSM 428 / KCTC 22496 / NCIMB 10442 / H16 / Stanier 337)</name>
    <name type="common">Ralstonia eutropha</name>
    <dbReference type="NCBI Taxonomy" id="381666"/>
    <lineage>
        <taxon>Bacteria</taxon>
        <taxon>Pseudomonadati</taxon>
        <taxon>Pseudomonadota</taxon>
        <taxon>Betaproteobacteria</taxon>
        <taxon>Burkholderiales</taxon>
        <taxon>Burkholderiaceae</taxon>
        <taxon>Cupriavidus</taxon>
    </lineage>
</organism>
<evidence type="ECO:0000313" key="1">
    <source>
        <dbReference type="EMBL" id="CAJ96110.1"/>
    </source>
</evidence>
<keyword evidence="2" id="KW-1185">Reference proteome</keyword>
<gene>
    <name evidence="1" type="ordered locus">H16_B1320</name>
</gene>
<sequence length="37" mass="3867">MSEIKNAIKTTALVLAVIYVARRVPVANQIVATALAG</sequence>
<protein>
    <submittedName>
        <fullName evidence="1">Uncharacterized protein</fullName>
    </submittedName>
</protein>
<dbReference type="Proteomes" id="UP000008210">
    <property type="component" value="Chromosome 2"/>
</dbReference>
<dbReference type="HOGENOM" id="CLU_218637_0_0_4"/>
<dbReference type="EMBL" id="AM260480">
    <property type="protein sequence ID" value="CAJ96110.1"/>
    <property type="molecule type" value="Genomic_DNA"/>
</dbReference>
<name>Q0K1L4_CUPNH</name>
<dbReference type="STRING" id="381666.H16_B1320"/>
<dbReference type="KEGG" id="reh:H16_B1320"/>
<accession>Q0K1L4</accession>
<reference evidence="1 2" key="1">
    <citation type="journal article" date="2006" name="Nat. Biotechnol.">
        <title>Genome sequence of the bioplastic-producing 'Knallgas' bacterium Ralstonia eutropha H16.</title>
        <authorList>
            <person name="Pohlmann A."/>
            <person name="Fricke W.F."/>
            <person name="Reinecke F."/>
            <person name="Kusian B."/>
            <person name="Liesegang H."/>
            <person name="Cramm R."/>
            <person name="Eitinger T."/>
            <person name="Ewering C."/>
            <person name="Potter M."/>
            <person name="Schwartz E."/>
            <person name="Strittmatter A."/>
            <person name="Voss I."/>
            <person name="Gottschalk G."/>
            <person name="Steinbuechel A."/>
            <person name="Friedrich B."/>
            <person name="Bowien B."/>
        </authorList>
    </citation>
    <scope>NUCLEOTIDE SEQUENCE [LARGE SCALE GENOMIC DNA]</scope>
    <source>
        <strain evidence="2">ATCC 17699 / DSM 428 / KCTC 22496 / NCIMB 10442 / H16 / Stanier 337</strain>
    </source>
</reference>
<proteinExistence type="predicted"/>
<dbReference type="AlphaFoldDB" id="Q0K1L4"/>
<evidence type="ECO:0000313" key="2">
    <source>
        <dbReference type="Proteomes" id="UP000008210"/>
    </source>
</evidence>